<dbReference type="EMBL" id="QAPG01000053">
    <property type="protein sequence ID" value="TDZ34463.1"/>
    <property type="molecule type" value="Genomic_DNA"/>
</dbReference>
<evidence type="ECO:0000313" key="1">
    <source>
        <dbReference type="EMBL" id="TDZ34463.1"/>
    </source>
</evidence>
<accession>A0A4R8QK13</accession>
<gene>
    <name evidence="1" type="ORF">C8035_v010568</name>
</gene>
<keyword evidence="2" id="KW-1185">Reference proteome</keyword>
<proteinExistence type="predicted"/>
<name>A0A4R8QK13_9PEZI</name>
<reference evidence="1 2" key="1">
    <citation type="submission" date="2018-11" db="EMBL/GenBank/DDBJ databases">
        <title>Genome sequence and assembly of Colletotrichum spinosum.</title>
        <authorList>
            <person name="Gan P."/>
            <person name="Shirasu K."/>
        </authorList>
    </citation>
    <scope>NUCLEOTIDE SEQUENCE [LARGE SCALE GENOMIC DNA]</scope>
    <source>
        <strain evidence="1 2">CBS 515.97</strain>
    </source>
</reference>
<evidence type="ECO:0000313" key="2">
    <source>
        <dbReference type="Proteomes" id="UP000295083"/>
    </source>
</evidence>
<comment type="caution">
    <text evidence="1">The sequence shown here is derived from an EMBL/GenBank/DDBJ whole genome shotgun (WGS) entry which is preliminary data.</text>
</comment>
<sequence>MANLAGNIKELCIEDYDLDEKDSDTSFSFDNINSLILKNVKFFDCDFGVIFPCLSKVVYIIDDSNIAQTSRSDRRLYPSPHCLVHSWHSWQPNAKKLKTLCLDIGPISKAFDRDDRISPDLLVCALGWNATEDFWVHLDSCDLAVPADDFDDYLQLSPSPLQLEESQYLIPQLPISLRRLHVDGDVGKAIPSMYQLLEDRTSGNLPNLKEVAFESADHTRLRRLYKELENTGVQVAEKVDRLTVLW</sequence>
<dbReference type="AlphaFoldDB" id="A0A4R8QK13"/>
<protein>
    <submittedName>
        <fullName evidence="1">Uncharacterized protein</fullName>
    </submittedName>
</protein>
<organism evidence="1 2">
    <name type="scientific">Colletotrichum spinosum</name>
    <dbReference type="NCBI Taxonomy" id="1347390"/>
    <lineage>
        <taxon>Eukaryota</taxon>
        <taxon>Fungi</taxon>
        <taxon>Dikarya</taxon>
        <taxon>Ascomycota</taxon>
        <taxon>Pezizomycotina</taxon>
        <taxon>Sordariomycetes</taxon>
        <taxon>Hypocreomycetidae</taxon>
        <taxon>Glomerellales</taxon>
        <taxon>Glomerellaceae</taxon>
        <taxon>Colletotrichum</taxon>
        <taxon>Colletotrichum orbiculare species complex</taxon>
    </lineage>
</organism>
<dbReference type="Proteomes" id="UP000295083">
    <property type="component" value="Unassembled WGS sequence"/>
</dbReference>